<dbReference type="AlphaFoldDB" id="A0A857DFV3"/>
<feature type="domain" description="tRNA (guanine-N(1)-)-methyltransferase C-terminal" evidence="1">
    <location>
        <begin position="4"/>
        <end position="184"/>
    </location>
</feature>
<dbReference type="InterPro" id="IPR019230">
    <property type="entry name" value="RNA_MeTrfase_C_dom"/>
</dbReference>
<dbReference type="InterPro" id="IPR029026">
    <property type="entry name" value="tRNA_m1G_MTases_N"/>
</dbReference>
<gene>
    <name evidence="2" type="ORF">GQ588_05635</name>
</gene>
<evidence type="ECO:0000313" key="3">
    <source>
        <dbReference type="Proteomes" id="UP000430508"/>
    </source>
</evidence>
<dbReference type="Proteomes" id="UP000430508">
    <property type="component" value="Chromosome"/>
</dbReference>
<dbReference type="GO" id="GO:0032259">
    <property type="term" value="P:methylation"/>
    <property type="evidence" value="ECO:0007669"/>
    <property type="project" value="UniProtKB-KW"/>
</dbReference>
<sequence length="186" mass="21314">MGELYVALIHAPVYNKNMEQVVTSITNLDLHDIARSSTTYGVNTYYVVHPGPAQQDLARRIMGFWREGYGAEYNPNRYEAFEKVELASTLEEVVQEIKSRNPGKKLFTVATDARLYLNTIEYSVLRRKLEETDEDFLLLFGTGWGIIKEEMEKADYILKPVYGFGDYNHLSVRSAAAIILDRLRGH</sequence>
<dbReference type="RefSeq" id="WP_158208206.1">
    <property type="nucleotide sequence ID" value="NZ_CP046996.1"/>
</dbReference>
<dbReference type="GO" id="GO:0008168">
    <property type="term" value="F:methyltransferase activity"/>
    <property type="evidence" value="ECO:0007669"/>
    <property type="project" value="UniProtKB-KW"/>
</dbReference>
<evidence type="ECO:0000259" key="1">
    <source>
        <dbReference type="Pfam" id="PF09936"/>
    </source>
</evidence>
<accession>A0A857DFV3</accession>
<dbReference type="EMBL" id="CP046996">
    <property type="protein sequence ID" value="QHA00164.1"/>
    <property type="molecule type" value="Genomic_DNA"/>
</dbReference>
<dbReference type="Pfam" id="PF09936">
    <property type="entry name" value="Methyltrn_RNA_4"/>
    <property type="match status" value="1"/>
</dbReference>
<proteinExistence type="predicted"/>
<keyword evidence="2" id="KW-0489">Methyltransferase</keyword>
<organism evidence="2 3">
    <name type="scientific">Dehalobacter restrictus</name>
    <dbReference type="NCBI Taxonomy" id="55583"/>
    <lineage>
        <taxon>Bacteria</taxon>
        <taxon>Bacillati</taxon>
        <taxon>Bacillota</taxon>
        <taxon>Clostridia</taxon>
        <taxon>Eubacteriales</taxon>
        <taxon>Desulfitobacteriaceae</taxon>
        <taxon>Dehalobacter</taxon>
    </lineage>
</organism>
<dbReference type="Gene3D" id="3.40.1280.10">
    <property type="match status" value="1"/>
</dbReference>
<dbReference type="CDD" id="cd18085">
    <property type="entry name" value="TM1570-like"/>
    <property type="match status" value="1"/>
</dbReference>
<dbReference type="InterPro" id="IPR029028">
    <property type="entry name" value="Alpha/beta_knot_MTases"/>
</dbReference>
<protein>
    <submittedName>
        <fullName evidence="2">RNA methyltransferase</fullName>
    </submittedName>
</protein>
<keyword evidence="2" id="KW-0808">Transferase</keyword>
<evidence type="ECO:0000313" key="2">
    <source>
        <dbReference type="EMBL" id="QHA00164.1"/>
    </source>
</evidence>
<reference evidence="2 3" key="1">
    <citation type="submission" date="2019-12" db="EMBL/GenBank/DDBJ databases">
        <title>Sequence classification of anaerobic respiratory reductive dehalogenases: First we see many, then we see few.</title>
        <authorList>
            <person name="Molenda O."/>
            <person name="Puentes Jacome L.A."/>
            <person name="Cao X."/>
            <person name="Nesbo C.L."/>
            <person name="Tang S."/>
            <person name="Morson N."/>
            <person name="Patron J."/>
            <person name="Lomheim L."/>
            <person name="Wishart D.S."/>
            <person name="Edwards E.A."/>
        </authorList>
    </citation>
    <scope>NUCLEOTIDE SEQUENCE [LARGE SCALE GENOMIC DNA]</scope>
    <source>
        <strain evidence="2 3">12DCA</strain>
    </source>
</reference>
<name>A0A857DFV3_9FIRM</name>
<dbReference type="SUPFAM" id="SSF75217">
    <property type="entry name" value="alpha/beta knot"/>
    <property type="match status" value="1"/>
</dbReference>